<keyword evidence="3" id="KW-1185">Reference proteome</keyword>
<evidence type="ECO:0000313" key="3">
    <source>
        <dbReference type="Proteomes" id="UP000270094"/>
    </source>
</evidence>
<evidence type="ECO:0000256" key="1">
    <source>
        <dbReference type="SAM" id="SignalP"/>
    </source>
</evidence>
<dbReference type="AlphaFoldDB" id="A0A3P7JHF3"/>
<sequence length="90" mass="10628">MRNFWTAMYYSLLNVTLTMWLREKTDYIKITQKKFITESVSSERLEGLEGRTSRQCEMIALFYAFSNAIAVDNANPVLYKLLNLFKVIKF</sequence>
<dbReference type="Proteomes" id="UP000270094">
    <property type="component" value="Unassembled WGS sequence"/>
</dbReference>
<gene>
    <name evidence="2" type="ORF">SVUK_LOCUS12682</name>
</gene>
<feature type="chain" id="PRO_5017995386" evidence="1">
    <location>
        <begin position="19"/>
        <end position="90"/>
    </location>
</feature>
<evidence type="ECO:0000313" key="2">
    <source>
        <dbReference type="EMBL" id="VDM77684.1"/>
    </source>
</evidence>
<name>A0A3P7JHF3_STRVU</name>
<proteinExistence type="predicted"/>
<keyword evidence="1" id="KW-0732">Signal</keyword>
<dbReference type="EMBL" id="UYYB01099857">
    <property type="protein sequence ID" value="VDM77684.1"/>
    <property type="molecule type" value="Genomic_DNA"/>
</dbReference>
<organism evidence="2 3">
    <name type="scientific">Strongylus vulgaris</name>
    <name type="common">Blood worm</name>
    <dbReference type="NCBI Taxonomy" id="40348"/>
    <lineage>
        <taxon>Eukaryota</taxon>
        <taxon>Metazoa</taxon>
        <taxon>Ecdysozoa</taxon>
        <taxon>Nematoda</taxon>
        <taxon>Chromadorea</taxon>
        <taxon>Rhabditida</taxon>
        <taxon>Rhabditina</taxon>
        <taxon>Rhabditomorpha</taxon>
        <taxon>Strongyloidea</taxon>
        <taxon>Strongylidae</taxon>
        <taxon>Strongylus</taxon>
    </lineage>
</organism>
<accession>A0A3P7JHF3</accession>
<feature type="signal peptide" evidence="1">
    <location>
        <begin position="1"/>
        <end position="18"/>
    </location>
</feature>
<reference evidence="2 3" key="1">
    <citation type="submission" date="2018-11" db="EMBL/GenBank/DDBJ databases">
        <authorList>
            <consortium name="Pathogen Informatics"/>
        </authorList>
    </citation>
    <scope>NUCLEOTIDE SEQUENCE [LARGE SCALE GENOMIC DNA]</scope>
</reference>
<protein>
    <submittedName>
        <fullName evidence="2">Uncharacterized protein</fullName>
    </submittedName>
</protein>